<evidence type="ECO:0000256" key="1">
    <source>
        <dbReference type="SAM" id="MobiDB-lite"/>
    </source>
</evidence>
<gene>
    <name evidence="2" type="ordered locus">Os04g0655900</name>
    <name evidence="2" type="ORF">OSNPB_040655900</name>
</gene>
<evidence type="ECO:0000313" key="2">
    <source>
        <dbReference type="EMBL" id="BAS91405.1"/>
    </source>
</evidence>
<dbReference type="PaxDb" id="39947-A0A0P0WG03"/>
<proteinExistence type="predicted"/>
<feature type="compositionally biased region" description="Low complexity" evidence="1">
    <location>
        <begin position="52"/>
        <end position="61"/>
    </location>
</feature>
<dbReference type="EMBL" id="AP014960">
    <property type="protein sequence ID" value="BAS91405.1"/>
    <property type="molecule type" value="Genomic_DNA"/>
</dbReference>
<reference evidence="2 3" key="3">
    <citation type="journal article" date="2013" name="Rice">
        <title>Improvement of the Oryza sativa Nipponbare reference genome using next generation sequence and optical map data.</title>
        <authorList>
            <person name="Kawahara Y."/>
            <person name="de la Bastide M."/>
            <person name="Hamilton J.P."/>
            <person name="Kanamori H."/>
            <person name="McCombie W.R."/>
            <person name="Ouyang S."/>
            <person name="Schwartz D.C."/>
            <person name="Tanaka T."/>
            <person name="Wu J."/>
            <person name="Zhou S."/>
            <person name="Childs K.L."/>
            <person name="Davidson R.M."/>
            <person name="Lin H."/>
            <person name="Quesada-Ocampo L."/>
            <person name="Vaillancourt B."/>
            <person name="Sakai H."/>
            <person name="Lee S.S."/>
            <person name="Kim J."/>
            <person name="Numa H."/>
            <person name="Itoh T."/>
            <person name="Buell C.R."/>
            <person name="Matsumoto T."/>
        </authorList>
    </citation>
    <scope>NUCLEOTIDE SEQUENCE [LARGE SCALE GENOMIC DNA]</scope>
    <source>
        <strain evidence="3">cv. Nipponbare</strain>
    </source>
</reference>
<dbReference type="InParanoid" id="A0A0P0WG03"/>
<keyword evidence="3" id="KW-1185">Reference proteome</keyword>
<protein>
    <submittedName>
        <fullName evidence="2">Os04g0655900 protein</fullName>
    </submittedName>
</protein>
<dbReference type="AlphaFoldDB" id="A0A0P0WG03"/>
<sequence>MLWSIENHILSMSPLDRGTALMGLNAPLIQCFIVATSQGEQEFNRPGSQRQGNVVSRGSSVSGLRAYVVRRSGEE</sequence>
<reference evidence="3" key="1">
    <citation type="journal article" date="2005" name="Nature">
        <title>The map-based sequence of the rice genome.</title>
        <authorList>
            <consortium name="International rice genome sequencing project (IRGSP)"/>
            <person name="Matsumoto T."/>
            <person name="Wu J."/>
            <person name="Kanamori H."/>
            <person name="Katayose Y."/>
            <person name="Fujisawa M."/>
            <person name="Namiki N."/>
            <person name="Mizuno H."/>
            <person name="Yamamoto K."/>
            <person name="Antonio B.A."/>
            <person name="Baba T."/>
            <person name="Sakata K."/>
            <person name="Nagamura Y."/>
            <person name="Aoki H."/>
            <person name="Arikawa K."/>
            <person name="Arita K."/>
            <person name="Bito T."/>
            <person name="Chiden Y."/>
            <person name="Fujitsuka N."/>
            <person name="Fukunaka R."/>
            <person name="Hamada M."/>
            <person name="Harada C."/>
            <person name="Hayashi A."/>
            <person name="Hijishita S."/>
            <person name="Honda M."/>
            <person name="Hosokawa S."/>
            <person name="Ichikawa Y."/>
            <person name="Idonuma A."/>
            <person name="Iijima M."/>
            <person name="Ikeda M."/>
            <person name="Ikeno M."/>
            <person name="Ito K."/>
            <person name="Ito S."/>
            <person name="Ito T."/>
            <person name="Ito Y."/>
            <person name="Ito Y."/>
            <person name="Iwabuchi A."/>
            <person name="Kamiya K."/>
            <person name="Karasawa W."/>
            <person name="Kurita K."/>
            <person name="Katagiri S."/>
            <person name="Kikuta A."/>
            <person name="Kobayashi H."/>
            <person name="Kobayashi N."/>
            <person name="Machita K."/>
            <person name="Maehara T."/>
            <person name="Masukawa M."/>
            <person name="Mizubayashi T."/>
            <person name="Mukai Y."/>
            <person name="Nagasaki H."/>
            <person name="Nagata Y."/>
            <person name="Naito S."/>
            <person name="Nakashima M."/>
            <person name="Nakama Y."/>
            <person name="Nakamichi Y."/>
            <person name="Nakamura M."/>
            <person name="Meguro A."/>
            <person name="Negishi M."/>
            <person name="Ohta I."/>
            <person name="Ohta T."/>
            <person name="Okamoto M."/>
            <person name="Ono N."/>
            <person name="Saji S."/>
            <person name="Sakaguchi M."/>
            <person name="Sakai K."/>
            <person name="Shibata M."/>
            <person name="Shimokawa T."/>
            <person name="Song J."/>
            <person name="Takazaki Y."/>
            <person name="Terasawa K."/>
            <person name="Tsugane M."/>
            <person name="Tsuji K."/>
            <person name="Ueda S."/>
            <person name="Waki K."/>
            <person name="Yamagata H."/>
            <person name="Yamamoto M."/>
            <person name="Yamamoto S."/>
            <person name="Yamane H."/>
            <person name="Yoshiki S."/>
            <person name="Yoshihara R."/>
            <person name="Yukawa K."/>
            <person name="Zhong H."/>
            <person name="Yano M."/>
            <person name="Yuan Q."/>
            <person name="Ouyang S."/>
            <person name="Liu J."/>
            <person name="Jones K.M."/>
            <person name="Gansberger K."/>
            <person name="Moffat K."/>
            <person name="Hill J."/>
            <person name="Bera J."/>
            <person name="Fadrosh D."/>
            <person name="Jin S."/>
            <person name="Johri S."/>
            <person name="Kim M."/>
            <person name="Overton L."/>
            <person name="Reardon M."/>
            <person name="Tsitrin T."/>
            <person name="Vuong H."/>
            <person name="Weaver B."/>
            <person name="Ciecko A."/>
            <person name="Tallon L."/>
            <person name="Jackson J."/>
            <person name="Pai G."/>
            <person name="Aken S.V."/>
            <person name="Utterback T."/>
            <person name="Reidmuller S."/>
            <person name="Feldblyum T."/>
            <person name="Hsiao J."/>
            <person name="Zismann V."/>
            <person name="Iobst S."/>
            <person name="de Vazeille A.R."/>
            <person name="Buell C.R."/>
            <person name="Ying K."/>
            <person name="Li Y."/>
            <person name="Lu T."/>
            <person name="Huang Y."/>
            <person name="Zhao Q."/>
            <person name="Feng Q."/>
            <person name="Zhang L."/>
            <person name="Zhu J."/>
            <person name="Weng Q."/>
            <person name="Mu J."/>
            <person name="Lu Y."/>
            <person name="Fan D."/>
            <person name="Liu Y."/>
            <person name="Guan J."/>
            <person name="Zhang Y."/>
            <person name="Yu S."/>
            <person name="Liu X."/>
            <person name="Zhang Y."/>
            <person name="Hong G."/>
            <person name="Han B."/>
            <person name="Choisne N."/>
            <person name="Demange N."/>
            <person name="Orjeda G."/>
            <person name="Samain S."/>
            <person name="Cattolico L."/>
            <person name="Pelletier E."/>
            <person name="Couloux A."/>
            <person name="Segurens B."/>
            <person name="Wincker P."/>
            <person name="D'Hont A."/>
            <person name="Scarpelli C."/>
            <person name="Weissenbach J."/>
            <person name="Salanoubat M."/>
            <person name="Quetier F."/>
            <person name="Yu Y."/>
            <person name="Kim H.R."/>
            <person name="Rambo T."/>
            <person name="Currie J."/>
            <person name="Collura K."/>
            <person name="Luo M."/>
            <person name="Yang T."/>
            <person name="Ammiraju J.S.S."/>
            <person name="Engler F."/>
            <person name="Soderlund C."/>
            <person name="Wing R.A."/>
            <person name="Palmer L.E."/>
            <person name="de la Bastide M."/>
            <person name="Spiegel L."/>
            <person name="Nascimento L."/>
            <person name="Zutavern T."/>
            <person name="O'Shaughnessy A."/>
            <person name="Dike S."/>
            <person name="Dedhia N."/>
            <person name="Preston R."/>
            <person name="Balija V."/>
            <person name="McCombie W.R."/>
            <person name="Chow T."/>
            <person name="Chen H."/>
            <person name="Chung M."/>
            <person name="Chen C."/>
            <person name="Shaw J."/>
            <person name="Wu H."/>
            <person name="Hsiao K."/>
            <person name="Chao Y."/>
            <person name="Chu M."/>
            <person name="Cheng C."/>
            <person name="Hour A."/>
            <person name="Lee P."/>
            <person name="Lin S."/>
            <person name="Lin Y."/>
            <person name="Liou J."/>
            <person name="Liu S."/>
            <person name="Hsing Y."/>
            <person name="Raghuvanshi S."/>
            <person name="Mohanty A."/>
            <person name="Bharti A.K."/>
            <person name="Gaur A."/>
            <person name="Gupta V."/>
            <person name="Kumar D."/>
            <person name="Ravi V."/>
            <person name="Vij S."/>
            <person name="Kapur A."/>
            <person name="Khurana P."/>
            <person name="Khurana P."/>
            <person name="Khurana J.P."/>
            <person name="Tyagi A.K."/>
            <person name="Gaikwad K."/>
            <person name="Singh A."/>
            <person name="Dalal V."/>
            <person name="Srivastava S."/>
            <person name="Dixit A."/>
            <person name="Pal A.K."/>
            <person name="Ghazi I.A."/>
            <person name="Yadav M."/>
            <person name="Pandit A."/>
            <person name="Bhargava A."/>
            <person name="Sureshbabu K."/>
            <person name="Batra K."/>
            <person name="Sharma T.R."/>
            <person name="Mohapatra T."/>
            <person name="Singh N.K."/>
            <person name="Messing J."/>
            <person name="Nelson A.B."/>
            <person name="Fuks G."/>
            <person name="Kavchok S."/>
            <person name="Keizer G."/>
            <person name="Linton E."/>
            <person name="Llaca V."/>
            <person name="Song R."/>
            <person name="Tanyolac B."/>
            <person name="Young S."/>
            <person name="Ho-Il K."/>
            <person name="Hahn J.H."/>
            <person name="Sangsakoo G."/>
            <person name="Vanavichit A."/>
            <person name="de Mattos Luiz.A.T."/>
            <person name="Zimmer P.D."/>
            <person name="Malone G."/>
            <person name="Dellagostin O."/>
            <person name="de Oliveira A.C."/>
            <person name="Bevan M."/>
            <person name="Bancroft I."/>
            <person name="Minx P."/>
            <person name="Cordum H."/>
            <person name="Wilson R."/>
            <person name="Cheng Z."/>
            <person name="Jin W."/>
            <person name="Jiang J."/>
            <person name="Leong S.A."/>
            <person name="Iwama H."/>
            <person name="Gojobori T."/>
            <person name="Itoh T."/>
            <person name="Niimura Y."/>
            <person name="Fujii Y."/>
            <person name="Habara T."/>
            <person name="Sakai H."/>
            <person name="Sato Y."/>
            <person name="Wilson G."/>
            <person name="Kumar K."/>
            <person name="McCouch S."/>
            <person name="Juretic N."/>
            <person name="Hoen D."/>
            <person name="Wright S."/>
            <person name="Bruskiewich R."/>
            <person name="Bureau T."/>
            <person name="Miyao A."/>
            <person name="Hirochika H."/>
            <person name="Nishikawa T."/>
            <person name="Kadowaki K."/>
            <person name="Sugiura M."/>
            <person name="Burr B."/>
            <person name="Sasaki T."/>
        </authorList>
    </citation>
    <scope>NUCLEOTIDE SEQUENCE [LARGE SCALE GENOMIC DNA]</scope>
    <source>
        <strain evidence="3">cv. Nipponbare</strain>
    </source>
</reference>
<feature type="compositionally biased region" description="Polar residues" evidence="1">
    <location>
        <begin position="42"/>
        <end position="51"/>
    </location>
</feature>
<name>A0A0P0WG03_ORYSJ</name>
<organism evidence="2 3">
    <name type="scientific">Oryza sativa subsp. japonica</name>
    <name type="common">Rice</name>
    <dbReference type="NCBI Taxonomy" id="39947"/>
    <lineage>
        <taxon>Eukaryota</taxon>
        <taxon>Viridiplantae</taxon>
        <taxon>Streptophyta</taxon>
        <taxon>Embryophyta</taxon>
        <taxon>Tracheophyta</taxon>
        <taxon>Spermatophyta</taxon>
        <taxon>Magnoliopsida</taxon>
        <taxon>Liliopsida</taxon>
        <taxon>Poales</taxon>
        <taxon>Poaceae</taxon>
        <taxon>BOP clade</taxon>
        <taxon>Oryzoideae</taxon>
        <taxon>Oryzeae</taxon>
        <taxon>Oryzinae</taxon>
        <taxon>Oryza</taxon>
        <taxon>Oryza sativa</taxon>
    </lineage>
</organism>
<accession>A0A0P0WG03</accession>
<reference evidence="2 3" key="2">
    <citation type="journal article" date="2013" name="Plant Cell Physiol.">
        <title>Rice Annotation Project Database (RAP-DB): an integrative and interactive database for rice genomics.</title>
        <authorList>
            <person name="Sakai H."/>
            <person name="Lee S.S."/>
            <person name="Tanaka T."/>
            <person name="Numa H."/>
            <person name="Kim J."/>
            <person name="Kawahara Y."/>
            <person name="Wakimoto H."/>
            <person name="Yang C.C."/>
            <person name="Iwamoto M."/>
            <person name="Abe T."/>
            <person name="Yamada Y."/>
            <person name="Muto A."/>
            <person name="Inokuchi H."/>
            <person name="Ikemura T."/>
            <person name="Matsumoto T."/>
            <person name="Sasaki T."/>
            <person name="Itoh T."/>
        </authorList>
    </citation>
    <scope>NUCLEOTIDE SEQUENCE [LARGE SCALE GENOMIC DNA]</scope>
    <source>
        <strain evidence="3">cv. Nipponbare</strain>
    </source>
</reference>
<evidence type="ECO:0000313" key="3">
    <source>
        <dbReference type="Proteomes" id="UP000059680"/>
    </source>
</evidence>
<feature type="region of interest" description="Disordered" evidence="1">
    <location>
        <begin position="42"/>
        <end position="61"/>
    </location>
</feature>
<dbReference type="Proteomes" id="UP000059680">
    <property type="component" value="Chromosome 4"/>
</dbReference>